<dbReference type="RefSeq" id="WP_308715521.1">
    <property type="nucleotide sequence ID" value="NZ_JAVHUY010000029.1"/>
</dbReference>
<comment type="caution">
    <text evidence="2">The sequence shown here is derived from an EMBL/GenBank/DDBJ whole genome shotgun (WGS) entry which is preliminary data.</text>
</comment>
<organism evidence="2 3">
    <name type="scientific">Phytohabitans maris</name>
    <dbReference type="NCBI Taxonomy" id="3071409"/>
    <lineage>
        <taxon>Bacteria</taxon>
        <taxon>Bacillati</taxon>
        <taxon>Actinomycetota</taxon>
        <taxon>Actinomycetes</taxon>
        <taxon>Micromonosporales</taxon>
        <taxon>Micromonosporaceae</taxon>
    </lineage>
</organism>
<keyword evidence="1" id="KW-1133">Transmembrane helix</keyword>
<evidence type="ECO:0000313" key="2">
    <source>
        <dbReference type="EMBL" id="MDQ7908251.1"/>
    </source>
</evidence>
<keyword evidence="1" id="KW-0472">Membrane</keyword>
<proteinExistence type="predicted"/>
<dbReference type="Proteomes" id="UP001230908">
    <property type="component" value="Unassembled WGS sequence"/>
</dbReference>
<sequence length="238" mass="24766">MTAPPPGQHYTPDGRFWWDGAGWRPVAAAPPGPGFPPPGGALPRRPAKAGFVLALAGTLVAAALCGGLAGGIGGAASTEPPDSDTPPALAAEFPSGERQYMTGVTLDVVVEDWMKKSNSWTCAEKDADPDGYVQVKKMTECGLPDDEDRDTFVTVGYDAADKIKMVEATCRVGLKTNACTTLASTLADAVLSPQGDELRGQAGKWAKENVDSERATTIGGIRLTASLDPHRMTATPAV</sequence>
<keyword evidence="1" id="KW-0812">Transmembrane</keyword>
<gene>
    <name evidence="2" type="ORF">RB614_27365</name>
</gene>
<protein>
    <recommendedName>
        <fullName evidence="4">DUF2510 domain-containing protein</fullName>
    </recommendedName>
</protein>
<evidence type="ECO:0008006" key="4">
    <source>
        <dbReference type="Google" id="ProtNLM"/>
    </source>
</evidence>
<name>A0ABU0ZMI3_9ACTN</name>
<reference evidence="2 3" key="1">
    <citation type="submission" date="2023-08" db="EMBL/GenBank/DDBJ databases">
        <title>Phytohabitans sansha sp. nov., isolated from marine sediment.</title>
        <authorList>
            <person name="Zhao Y."/>
            <person name="Yi K."/>
        </authorList>
    </citation>
    <scope>NUCLEOTIDE SEQUENCE [LARGE SCALE GENOMIC DNA]</scope>
    <source>
        <strain evidence="2 3">ZYX-F-186</strain>
    </source>
</reference>
<dbReference type="EMBL" id="JAVHUY010000029">
    <property type="protein sequence ID" value="MDQ7908251.1"/>
    <property type="molecule type" value="Genomic_DNA"/>
</dbReference>
<evidence type="ECO:0000256" key="1">
    <source>
        <dbReference type="SAM" id="Phobius"/>
    </source>
</evidence>
<accession>A0ABU0ZMI3</accession>
<feature type="transmembrane region" description="Helical" evidence="1">
    <location>
        <begin position="51"/>
        <end position="76"/>
    </location>
</feature>
<keyword evidence="3" id="KW-1185">Reference proteome</keyword>
<evidence type="ECO:0000313" key="3">
    <source>
        <dbReference type="Proteomes" id="UP001230908"/>
    </source>
</evidence>